<feature type="transmembrane region" description="Helical" evidence="1">
    <location>
        <begin position="155"/>
        <end position="174"/>
    </location>
</feature>
<accession>A0A510Y3T4</accession>
<dbReference type="OrthoDB" id="1550909at2"/>
<dbReference type="Proteomes" id="UP000321051">
    <property type="component" value="Unassembled WGS sequence"/>
</dbReference>
<evidence type="ECO:0000256" key="1">
    <source>
        <dbReference type="SAM" id="Phobius"/>
    </source>
</evidence>
<gene>
    <name evidence="2" type="ORF">MHA01_08700</name>
</gene>
<feature type="transmembrane region" description="Helical" evidence="1">
    <location>
        <begin position="29"/>
        <end position="47"/>
    </location>
</feature>
<keyword evidence="1" id="KW-1133">Transmembrane helix</keyword>
<feature type="transmembrane region" description="Helical" evidence="1">
    <location>
        <begin position="53"/>
        <end position="73"/>
    </location>
</feature>
<evidence type="ECO:0000313" key="2">
    <source>
        <dbReference type="EMBL" id="GEK57965.1"/>
    </source>
</evidence>
<comment type="caution">
    <text evidence="2">The sequence shown here is derived from an EMBL/GenBank/DDBJ whole genome shotgun (WGS) entry which is preliminary data.</text>
</comment>
<sequence>MHKHSRVNWDYNGKPDFINGTGAYLEEKLLGYSAGFIVPLLLFILILTDYVNWSLLQIAVAILIAFDVSGGVISNSLNSGKRFYHSGRKADEGKQGFIFKNKWIFSFLHIHPLVVSLLFTPVNITYGVAWYLFFMVSATIVIATPLYLKRPVSMLVILHAILLNQYVIAPIHGFEWLMPLLFLKIIYGHLVREEPYRRLLKNII</sequence>
<feature type="transmembrane region" description="Helical" evidence="1">
    <location>
        <begin position="128"/>
        <end position="148"/>
    </location>
</feature>
<dbReference type="AlphaFoldDB" id="A0A510Y3T4"/>
<dbReference type="RefSeq" id="WP_094908125.1">
    <property type="nucleotide sequence ID" value="NZ_BJUN01000003.1"/>
</dbReference>
<keyword evidence="3" id="KW-1185">Reference proteome</keyword>
<keyword evidence="1" id="KW-0472">Membrane</keyword>
<name>A0A510Y3T4_MARHA</name>
<protein>
    <submittedName>
        <fullName evidence="2">Uncharacterized protein</fullName>
    </submittedName>
</protein>
<reference evidence="2 3" key="1">
    <citation type="submission" date="2019-07" db="EMBL/GenBank/DDBJ databases">
        <title>Whole genome shotgun sequence of Marinococcus halophilus NBRC 102359.</title>
        <authorList>
            <person name="Hosoyama A."/>
            <person name="Uohara A."/>
            <person name="Ohji S."/>
            <person name="Ichikawa N."/>
        </authorList>
    </citation>
    <scope>NUCLEOTIDE SEQUENCE [LARGE SCALE GENOMIC DNA]</scope>
    <source>
        <strain evidence="2 3">NBRC 102359</strain>
    </source>
</reference>
<feature type="transmembrane region" description="Helical" evidence="1">
    <location>
        <begin position="103"/>
        <end position="122"/>
    </location>
</feature>
<proteinExistence type="predicted"/>
<keyword evidence="1" id="KW-0812">Transmembrane</keyword>
<dbReference type="EMBL" id="BJUN01000003">
    <property type="protein sequence ID" value="GEK57965.1"/>
    <property type="molecule type" value="Genomic_DNA"/>
</dbReference>
<evidence type="ECO:0000313" key="3">
    <source>
        <dbReference type="Proteomes" id="UP000321051"/>
    </source>
</evidence>
<organism evidence="2 3">
    <name type="scientific">Marinococcus halophilus</name>
    <dbReference type="NCBI Taxonomy" id="1371"/>
    <lineage>
        <taxon>Bacteria</taxon>
        <taxon>Bacillati</taxon>
        <taxon>Bacillota</taxon>
        <taxon>Bacilli</taxon>
        <taxon>Bacillales</taxon>
        <taxon>Bacillaceae</taxon>
        <taxon>Marinococcus</taxon>
    </lineage>
</organism>